<dbReference type="EMBL" id="FOIN01000041">
    <property type="protein sequence ID" value="SET77953.1"/>
    <property type="molecule type" value="Genomic_DNA"/>
</dbReference>
<keyword evidence="1" id="KW-0472">Membrane</keyword>
<feature type="transmembrane region" description="Helical" evidence="1">
    <location>
        <begin position="59"/>
        <end position="77"/>
    </location>
</feature>
<feature type="transmembrane region" description="Helical" evidence="1">
    <location>
        <begin position="84"/>
        <end position="109"/>
    </location>
</feature>
<evidence type="ECO:0000256" key="1">
    <source>
        <dbReference type="SAM" id="Phobius"/>
    </source>
</evidence>
<evidence type="ECO:0008006" key="4">
    <source>
        <dbReference type="Google" id="ProtNLM"/>
    </source>
</evidence>
<proteinExistence type="predicted"/>
<protein>
    <recommendedName>
        <fullName evidence="4">GHKL domain-containing protein</fullName>
    </recommendedName>
</protein>
<keyword evidence="1" id="KW-0812">Transmembrane</keyword>
<feature type="transmembrane region" description="Helical" evidence="1">
    <location>
        <begin position="6"/>
        <end position="24"/>
    </location>
</feature>
<name>A0A1I0H2Z0_9FIRM</name>
<evidence type="ECO:0000313" key="2">
    <source>
        <dbReference type="EMBL" id="SET77953.1"/>
    </source>
</evidence>
<keyword evidence="1" id="KW-1133">Transmembrane helix</keyword>
<feature type="transmembrane region" description="Helical" evidence="1">
    <location>
        <begin position="188"/>
        <end position="215"/>
    </location>
</feature>
<sequence length="426" mass="49741">MQIATYFFSIVALLMDNYFIINMLDLLNDVKCNSKVNKLFIILLSVISHVINYLLNKNIISIIVLIIILLVYCINVNQINIKNTLLSISIVIANILIFNSIFIFAGTLFTLSASNMFFDDTYTFVSTMIVFFNKLILVIEYFFIKGNKDKKINIPDRAVLYFLFIEILQIIIILVFANNYVLFNKGEYYLVGGIVFFCIENILLYKIAALLSVYFDTSIKKQLYIDAIKHEKEIIDTVRKRYNFINRWNHDLKNILLSIKSQTIYDKQNLNNSLVKLEELIEKIDTENKYVLVNNNTINYILNSKIEKIKKFGINIKVIINGKIPENIDELDISMLLTSILENALLIAREYSSDIFDFIIQVNKEKNQFLIKTINYCNENSINKKEINKLRNYEISKLNKLCSNNNRMFYQSNHDNEIITVILVNL</sequence>
<feature type="transmembrane region" description="Helical" evidence="1">
    <location>
        <begin position="121"/>
        <end position="143"/>
    </location>
</feature>
<feature type="transmembrane region" description="Helical" evidence="1">
    <location>
        <begin position="36"/>
        <end position="53"/>
    </location>
</feature>
<accession>A0A1I0H2Z0</accession>
<organism evidence="2 3">
    <name type="scientific">Thomasclavelia cocleata</name>
    <dbReference type="NCBI Taxonomy" id="69824"/>
    <lineage>
        <taxon>Bacteria</taxon>
        <taxon>Bacillati</taxon>
        <taxon>Bacillota</taxon>
        <taxon>Erysipelotrichia</taxon>
        <taxon>Erysipelotrichales</taxon>
        <taxon>Coprobacillaceae</taxon>
        <taxon>Thomasclavelia</taxon>
    </lineage>
</organism>
<evidence type="ECO:0000313" key="3">
    <source>
        <dbReference type="Proteomes" id="UP000198558"/>
    </source>
</evidence>
<reference evidence="3" key="1">
    <citation type="submission" date="2016-10" db="EMBL/GenBank/DDBJ databases">
        <authorList>
            <person name="Varghese N."/>
            <person name="Submissions S."/>
        </authorList>
    </citation>
    <scope>NUCLEOTIDE SEQUENCE [LARGE SCALE GENOMIC DNA]</scope>
    <source>
        <strain evidence="3">DSM 1551</strain>
    </source>
</reference>
<feature type="transmembrane region" description="Helical" evidence="1">
    <location>
        <begin position="159"/>
        <end position="182"/>
    </location>
</feature>
<dbReference type="Proteomes" id="UP000198558">
    <property type="component" value="Unassembled WGS sequence"/>
</dbReference>
<dbReference type="AlphaFoldDB" id="A0A1I0H2Z0"/>
<gene>
    <name evidence="2" type="ORF">SAMN04489758_14116</name>
</gene>
<dbReference type="RefSeq" id="WP_092356077.1">
    <property type="nucleotide sequence ID" value="NZ_JANJZZ010000040.1"/>
</dbReference>
<keyword evidence="3" id="KW-1185">Reference proteome</keyword>